<gene>
    <name evidence="1" type="ORF">ACFSJC_05490</name>
</gene>
<protein>
    <recommendedName>
        <fullName evidence="3">Lipoprotein</fullName>
    </recommendedName>
</protein>
<dbReference type="RefSeq" id="WP_386024342.1">
    <property type="nucleotide sequence ID" value="NZ_JBHUHX010000010.1"/>
</dbReference>
<name>A0ABW4Y8G9_9GAMM</name>
<dbReference type="Proteomes" id="UP001597337">
    <property type="component" value="Unassembled WGS sequence"/>
</dbReference>
<accession>A0ABW4Y8G9</accession>
<comment type="caution">
    <text evidence="1">The sequence shown here is derived from an EMBL/GenBank/DDBJ whole genome shotgun (WGS) entry which is preliminary data.</text>
</comment>
<sequence>MFRLVVIAGMSSWLAGCALVPPNHVGGISTSISPDEYGKRLCRHLDLEDYSACMSEVLDYFERPRPNEEPGDRSTAGPFAVMMGGEVYIGDYRTTLLKASFDVSNGRTDCRGRYDAFTVSNDALFDVYCSDGRSGWADIILDHDGRNGIGRIGLEDGTTGDIVFGYTALGRAEPYPYRP</sequence>
<evidence type="ECO:0008006" key="3">
    <source>
        <dbReference type="Google" id="ProtNLM"/>
    </source>
</evidence>
<dbReference type="PROSITE" id="PS51257">
    <property type="entry name" value="PROKAR_LIPOPROTEIN"/>
    <property type="match status" value="1"/>
</dbReference>
<dbReference type="EMBL" id="JBHUHX010000010">
    <property type="protein sequence ID" value="MFD2111293.1"/>
    <property type="molecule type" value="Genomic_DNA"/>
</dbReference>
<keyword evidence="2" id="KW-1185">Reference proteome</keyword>
<reference evidence="2" key="1">
    <citation type="journal article" date="2019" name="Int. J. Syst. Evol. Microbiol.">
        <title>The Global Catalogue of Microorganisms (GCM) 10K type strain sequencing project: providing services to taxonomists for standard genome sequencing and annotation.</title>
        <authorList>
            <consortium name="The Broad Institute Genomics Platform"/>
            <consortium name="The Broad Institute Genome Sequencing Center for Infectious Disease"/>
            <person name="Wu L."/>
            <person name="Ma J."/>
        </authorList>
    </citation>
    <scope>NUCLEOTIDE SEQUENCE [LARGE SCALE GENOMIC DNA]</scope>
    <source>
        <strain evidence="2">KACC 12597</strain>
    </source>
</reference>
<proteinExistence type="predicted"/>
<organism evidence="1 2">
    <name type="scientific">Thiorhodococcus fuscus</name>
    <dbReference type="NCBI Taxonomy" id="527200"/>
    <lineage>
        <taxon>Bacteria</taxon>
        <taxon>Pseudomonadati</taxon>
        <taxon>Pseudomonadota</taxon>
        <taxon>Gammaproteobacteria</taxon>
        <taxon>Chromatiales</taxon>
        <taxon>Chromatiaceae</taxon>
        <taxon>Thiorhodococcus</taxon>
    </lineage>
</organism>
<evidence type="ECO:0000313" key="1">
    <source>
        <dbReference type="EMBL" id="MFD2111293.1"/>
    </source>
</evidence>
<evidence type="ECO:0000313" key="2">
    <source>
        <dbReference type="Proteomes" id="UP001597337"/>
    </source>
</evidence>